<dbReference type="AlphaFoldDB" id="A0A177XX58"/>
<comment type="caution">
    <text evidence="2">The sequence shown here is derived from an EMBL/GenBank/DDBJ whole genome shotgun (WGS) entry which is preliminary data.</text>
</comment>
<dbReference type="RefSeq" id="WP_054961715.1">
    <property type="nucleotide sequence ID" value="NZ_LLEI02000043.1"/>
</dbReference>
<reference evidence="2 3" key="1">
    <citation type="journal article" date="2016" name="Syst. Appl. Microbiol.">
        <title>Vibrio bivalvicida sp. nov., a novel larval pathogen for bivalve molluscs reared in a hatchery.</title>
        <authorList>
            <person name="Dubert J."/>
            <person name="Romalde J.L."/>
            <person name="Prado S."/>
            <person name="Barja J.L."/>
        </authorList>
    </citation>
    <scope>NUCLEOTIDE SEQUENCE [LARGE SCALE GENOMIC DNA]</scope>
    <source>
        <strain evidence="2 3">605</strain>
    </source>
</reference>
<gene>
    <name evidence="2" type="ORF">APB76_14600</name>
</gene>
<sequence>MSDNKKLSQTKLFKAAIGVPILGSFALGYVLHTYEDAPKLLADFWTTFKIPMTIASLSIPLVAWVTANHRSEQTMKGLELQKDKRLYEMYYEQQKHFEKVMGRRVKNAKFKYITEEDLPVIFSELYEFNRIQEKGEVTLKPTAVTEVNRFVIQTGEILYSFYEHFSEHKEKNPDQKRALDGFIHQLYTHLQNNLHKLSDDIGVRFIDLSDSSVEIFSRAYSEVIHLAYYMGDDFKEVWDVSPEEDGNSRDQNILNTFSAIEEVIRGHMGVVGEASFSNLEHDVASREVIKMANASPLQNLVKNSCQKLLEDLTNRFEFEDIAVIEGKYEKFQFPTREELPTLKLWFDEISDSEGDLVLTTPDSEHRARFTILDEKVEVDGKEQTKYTIDDDMGEKFIKLSLQSLSSVFCSSAD</sequence>
<proteinExistence type="predicted"/>
<feature type="transmembrane region" description="Helical" evidence="1">
    <location>
        <begin position="12"/>
        <end position="32"/>
    </location>
</feature>
<evidence type="ECO:0000313" key="2">
    <source>
        <dbReference type="EMBL" id="OAJ93192.1"/>
    </source>
</evidence>
<feature type="transmembrane region" description="Helical" evidence="1">
    <location>
        <begin position="44"/>
        <end position="67"/>
    </location>
</feature>
<organism evidence="2 3">
    <name type="scientific">Vibrio bivalvicida</name>
    <dbReference type="NCBI Taxonomy" id="1276888"/>
    <lineage>
        <taxon>Bacteria</taxon>
        <taxon>Pseudomonadati</taxon>
        <taxon>Pseudomonadota</taxon>
        <taxon>Gammaproteobacteria</taxon>
        <taxon>Vibrionales</taxon>
        <taxon>Vibrionaceae</taxon>
        <taxon>Vibrio</taxon>
        <taxon>Vibrio oreintalis group</taxon>
    </lineage>
</organism>
<evidence type="ECO:0000313" key="3">
    <source>
        <dbReference type="Proteomes" id="UP000078406"/>
    </source>
</evidence>
<evidence type="ECO:0000256" key="1">
    <source>
        <dbReference type="SAM" id="Phobius"/>
    </source>
</evidence>
<dbReference type="EMBL" id="LLEI02000043">
    <property type="protein sequence ID" value="OAJ93192.1"/>
    <property type="molecule type" value="Genomic_DNA"/>
</dbReference>
<dbReference type="Proteomes" id="UP000078406">
    <property type="component" value="Unassembled WGS sequence"/>
</dbReference>
<keyword evidence="1" id="KW-0472">Membrane</keyword>
<accession>A0A177XX58</accession>
<protein>
    <submittedName>
        <fullName evidence="2">Uncharacterized protein</fullName>
    </submittedName>
</protein>
<keyword evidence="1" id="KW-1133">Transmembrane helix</keyword>
<keyword evidence="1" id="KW-0812">Transmembrane</keyword>
<name>A0A177XX58_9VIBR</name>